<keyword evidence="5" id="KW-1185">Reference proteome</keyword>
<accession>A0A4Z1E749</accession>
<evidence type="ECO:0000256" key="3">
    <source>
        <dbReference type="SAM" id="SignalP"/>
    </source>
</evidence>
<evidence type="ECO:0000313" key="4">
    <source>
        <dbReference type="EMBL" id="TGO05517.1"/>
    </source>
</evidence>
<dbReference type="Proteomes" id="UP000297318">
    <property type="component" value="Unassembled WGS sequence"/>
</dbReference>
<dbReference type="InterPro" id="IPR042001">
    <property type="entry name" value="Sortase_F"/>
</dbReference>
<organism evidence="4 5">
    <name type="scientific">Serinibacter arcticus</name>
    <dbReference type="NCBI Taxonomy" id="1655435"/>
    <lineage>
        <taxon>Bacteria</taxon>
        <taxon>Bacillati</taxon>
        <taxon>Actinomycetota</taxon>
        <taxon>Actinomycetes</taxon>
        <taxon>Micrococcales</taxon>
        <taxon>Beutenbergiaceae</taxon>
        <taxon>Serinibacter</taxon>
    </lineage>
</organism>
<dbReference type="GO" id="GO:0016787">
    <property type="term" value="F:hydrolase activity"/>
    <property type="evidence" value="ECO:0007669"/>
    <property type="project" value="UniProtKB-KW"/>
</dbReference>
<evidence type="ECO:0000256" key="2">
    <source>
        <dbReference type="SAM" id="MobiDB-lite"/>
    </source>
</evidence>
<keyword evidence="1" id="KW-0378">Hydrolase</keyword>
<dbReference type="InterPro" id="IPR005754">
    <property type="entry name" value="Sortase"/>
</dbReference>
<comment type="caution">
    <text evidence="4">The sequence shown here is derived from an EMBL/GenBank/DDBJ whole genome shotgun (WGS) entry which is preliminary data.</text>
</comment>
<dbReference type="Gene3D" id="2.40.260.10">
    <property type="entry name" value="Sortase"/>
    <property type="match status" value="1"/>
</dbReference>
<feature type="chain" id="PRO_5038665641" evidence="3">
    <location>
        <begin position="21"/>
        <end position="227"/>
    </location>
</feature>
<dbReference type="CDD" id="cd05829">
    <property type="entry name" value="Sortase_F"/>
    <property type="match status" value="1"/>
</dbReference>
<reference evidence="4 5" key="1">
    <citation type="submission" date="2018-11" db="EMBL/GenBank/DDBJ databases">
        <title>Complete genome sequencing of the Actinobacteria Serinibacter sp. K3-2.</title>
        <authorList>
            <person name="Rakitin A.L."/>
            <person name="Beletsky A.V."/>
            <person name="Mardanov A.V."/>
            <person name="Ravin N.V."/>
            <person name="Gromova A.S."/>
            <person name="Filippova S.N."/>
            <person name="Gal'Chenko V.F."/>
        </authorList>
    </citation>
    <scope>NUCLEOTIDE SEQUENCE [LARGE SCALE GENOMIC DNA]</scope>
    <source>
        <strain evidence="4 5">K3-2</strain>
    </source>
</reference>
<proteinExistence type="predicted"/>
<protein>
    <submittedName>
        <fullName evidence="4">Putative secreted protein</fullName>
    </submittedName>
</protein>
<keyword evidence="3" id="KW-0732">Signal</keyword>
<evidence type="ECO:0000313" key="5">
    <source>
        <dbReference type="Proteomes" id="UP000297318"/>
    </source>
</evidence>
<name>A0A4Z1E749_9MICO</name>
<dbReference type="Pfam" id="PF04203">
    <property type="entry name" value="Sortase"/>
    <property type="match status" value="1"/>
</dbReference>
<dbReference type="InterPro" id="IPR023365">
    <property type="entry name" value="Sortase_dom-sf"/>
</dbReference>
<feature type="signal peptide" evidence="3">
    <location>
        <begin position="1"/>
        <end position="20"/>
    </location>
</feature>
<feature type="compositionally biased region" description="Pro residues" evidence="2">
    <location>
        <begin position="63"/>
        <end position="74"/>
    </location>
</feature>
<gene>
    <name evidence="4" type="ORF">SERN_1521</name>
</gene>
<dbReference type="AlphaFoldDB" id="A0A4Z1E749"/>
<feature type="compositionally biased region" description="Low complexity" evidence="2">
    <location>
        <begin position="26"/>
        <end position="62"/>
    </location>
</feature>
<feature type="region of interest" description="Disordered" evidence="2">
    <location>
        <begin position="18"/>
        <end position="81"/>
    </location>
</feature>
<dbReference type="SUPFAM" id="SSF63817">
    <property type="entry name" value="Sortase"/>
    <property type="match status" value="1"/>
</dbReference>
<sequence length="227" mass="23687">MLAGVAALLTAALLAGCSGQDPTLKDATPPAAQPSPAATKADASTTPTPEQATATAPEAEPAPAEPVTPQPEPAPSLGVGVDPAFLSIPDIEVSEDMMSLGIKDDGTMQVPNDWDRVGWFSGGGRPGGRGPTVIAGHVDSPTGPAVFFRLTELEVGDRAEVTDVDGVVHAYEVYRVENFFKDDYPTGEVFGALPTDELRLITCTGEFDTSSQRHDQNRVVFARAVTA</sequence>
<evidence type="ECO:0000256" key="1">
    <source>
        <dbReference type="ARBA" id="ARBA00022801"/>
    </source>
</evidence>
<dbReference type="EMBL" id="RHPJ01000002">
    <property type="protein sequence ID" value="TGO05517.1"/>
    <property type="molecule type" value="Genomic_DNA"/>
</dbReference>